<proteinExistence type="predicted"/>
<feature type="transmembrane region" description="Helical" evidence="1">
    <location>
        <begin position="163"/>
        <end position="183"/>
    </location>
</feature>
<feature type="transmembrane region" description="Helical" evidence="1">
    <location>
        <begin position="189"/>
        <end position="208"/>
    </location>
</feature>
<dbReference type="Pfam" id="PF04332">
    <property type="entry name" value="DUF475"/>
    <property type="match status" value="1"/>
</dbReference>
<feature type="transmembrane region" description="Helical" evidence="1">
    <location>
        <begin position="71"/>
        <end position="96"/>
    </location>
</feature>
<keyword evidence="1" id="KW-1133">Transmembrane helix</keyword>
<feature type="transmembrane region" description="Helical" evidence="1">
    <location>
        <begin position="319"/>
        <end position="338"/>
    </location>
</feature>
<feature type="transmembrane region" description="Helical" evidence="1">
    <location>
        <begin position="29"/>
        <end position="50"/>
    </location>
</feature>
<feature type="transmembrane region" description="Helical" evidence="1">
    <location>
        <begin position="123"/>
        <end position="142"/>
    </location>
</feature>
<comment type="caution">
    <text evidence="2">The sequence shown here is derived from an EMBL/GenBank/DDBJ whole genome shotgun (WGS) entry which is preliminary data.</text>
</comment>
<dbReference type="EMBL" id="DVJO01000070">
    <property type="protein sequence ID" value="HIS82605.1"/>
    <property type="molecule type" value="Genomic_DNA"/>
</dbReference>
<evidence type="ECO:0000313" key="2">
    <source>
        <dbReference type="EMBL" id="HIS82605.1"/>
    </source>
</evidence>
<keyword evidence="1" id="KW-0812">Transmembrane</keyword>
<feature type="transmembrane region" description="Helical" evidence="1">
    <location>
        <begin position="7"/>
        <end position="23"/>
    </location>
</feature>
<dbReference type="PANTHER" id="PTHR30238">
    <property type="entry name" value="MEMBRANE BOUND PREDICTED REDOX MODULATOR"/>
    <property type="match status" value="1"/>
</dbReference>
<dbReference type="AlphaFoldDB" id="A0A9D1FVA6"/>
<sequence>MIQYFMGSYIVTIAGLLAAYFWGNHVLPGSGWACVFIAIVLGILEVSLSFDNAVVNAMKLEKMSNIWRHRFLTWGIAIAVFGMRFLFPILVVSVFAKIGMYEVAKIAFTDSEKYAHYLHETHAPIVTFGGTFLMMLFLNYFFNHEKKVHWLKKIESTLAHLDHFKGIEVVITLIALMITQHFIHGSQNHYSLLAGLGGVVIYLVIDGVTHYLEKHEQMRLAQCGENVKCAGLISFIYLELIDASFSLDGVLGAFALSKDIIIISIGLAIGAMFVRSLTIMLVEKKTLAQFIYLEAGAHWAIGALSILMLVSAVREVPEVLTGLIGLLFIVGAFISSIMHNKKLERCIAEENS</sequence>
<name>A0A9D1FVA6_9BACT</name>
<dbReference type="Proteomes" id="UP000824139">
    <property type="component" value="Unassembled WGS sequence"/>
</dbReference>
<feature type="transmembrane region" description="Helical" evidence="1">
    <location>
        <begin position="290"/>
        <end position="313"/>
    </location>
</feature>
<dbReference type="NCBIfam" id="NF010613">
    <property type="entry name" value="PRK14013.1-3"/>
    <property type="match status" value="1"/>
</dbReference>
<reference evidence="2" key="1">
    <citation type="submission" date="2020-10" db="EMBL/GenBank/DDBJ databases">
        <authorList>
            <person name="Gilroy R."/>
        </authorList>
    </citation>
    <scope>NUCLEOTIDE SEQUENCE</scope>
    <source>
        <strain evidence="2">CHK152-2994</strain>
    </source>
</reference>
<evidence type="ECO:0000256" key="1">
    <source>
        <dbReference type="SAM" id="Phobius"/>
    </source>
</evidence>
<organism evidence="2 3">
    <name type="scientific">Candidatus Scatenecus faecavium</name>
    <dbReference type="NCBI Taxonomy" id="2840915"/>
    <lineage>
        <taxon>Bacteria</taxon>
        <taxon>Candidatus Scatenecus</taxon>
    </lineage>
</organism>
<dbReference type="InterPro" id="IPR007427">
    <property type="entry name" value="DUF475"/>
</dbReference>
<protein>
    <submittedName>
        <fullName evidence="2">DUF475 domain-containing protein</fullName>
    </submittedName>
</protein>
<dbReference type="PANTHER" id="PTHR30238:SF4">
    <property type="entry name" value="SLL1022 PROTEIN"/>
    <property type="match status" value="1"/>
</dbReference>
<reference evidence="2" key="2">
    <citation type="journal article" date="2021" name="PeerJ">
        <title>Extensive microbial diversity within the chicken gut microbiome revealed by metagenomics and culture.</title>
        <authorList>
            <person name="Gilroy R."/>
            <person name="Ravi A."/>
            <person name="Getino M."/>
            <person name="Pursley I."/>
            <person name="Horton D.L."/>
            <person name="Alikhan N.F."/>
            <person name="Baker D."/>
            <person name="Gharbi K."/>
            <person name="Hall N."/>
            <person name="Watson M."/>
            <person name="Adriaenssens E.M."/>
            <person name="Foster-Nyarko E."/>
            <person name="Jarju S."/>
            <person name="Secka A."/>
            <person name="Antonio M."/>
            <person name="Oren A."/>
            <person name="Chaudhuri R.R."/>
            <person name="La Ragione R."/>
            <person name="Hildebrand F."/>
            <person name="Pallen M.J."/>
        </authorList>
    </citation>
    <scope>NUCLEOTIDE SEQUENCE</scope>
    <source>
        <strain evidence="2">CHK152-2994</strain>
    </source>
</reference>
<accession>A0A9D1FVA6</accession>
<evidence type="ECO:0000313" key="3">
    <source>
        <dbReference type="Proteomes" id="UP000824139"/>
    </source>
</evidence>
<feature type="transmembrane region" description="Helical" evidence="1">
    <location>
        <begin position="260"/>
        <end position="278"/>
    </location>
</feature>
<gene>
    <name evidence="2" type="ORF">IAD41_03240</name>
</gene>
<keyword evidence="1" id="KW-0472">Membrane</keyword>
<feature type="transmembrane region" description="Helical" evidence="1">
    <location>
        <begin position="229"/>
        <end position="254"/>
    </location>
</feature>